<evidence type="ECO:0000256" key="1">
    <source>
        <dbReference type="SAM" id="Phobius"/>
    </source>
</evidence>
<proteinExistence type="predicted"/>
<reference evidence="2" key="1">
    <citation type="submission" date="2016-10" db="EMBL/GenBank/DDBJ databases">
        <title>Sequence of Gallionella enrichment culture.</title>
        <authorList>
            <person name="Poehlein A."/>
            <person name="Muehling M."/>
            <person name="Daniel R."/>
        </authorList>
    </citation>
    <scope>NUCLEOTIDE SEQUENCE</scope>
</reference>
<accession>A0A1J5RJ95</accession>
<evidence type="ECO:0000313" key="2">
    <source>
        <dbReference type="EMBL" id="OIQ95522.1"/>
    </source>
</evidence>
<protein>
    <recommendedName>
        <fullName evidence="3">DUF4400 domain-containing protein</fullName>
    </recommendedName>
</protein>
<sequence length="207" mass="22422">MIRAVAVLSLVILLILALYVPSAHPPERFLAQLRAEHEAAVAYWGVEPATRMLDRAASMQEATAGVTPIPAAKDAPFKASVYGAVSREMSAVNHRFFNNAYFRSVDALLLLASYRLSTLLEWLPWLGTFVLAAIADGGFARLIKAKEFLQHDPEMFALYASLGIVTLCATVIGFVVLVTPYPLLLPCAPLLVGVLAGRALGCFHKRG</sequence>
<keyword evidence="1" id="KW-0472">Membrane</keyword>
<gene>
    <name evidence="2" type="ORF">GALL_224910</name>
</gene>
<name>A0A1J5RJ95_9ZZZZ</name>
<dbReference type="InterPro" id="IPR022266">
    <property type="entry name" value="DtrJ-like"/>
</dbReference>
<comment type="caution">
    <text evidence="2">The sequence shown here is derived from an EMBL/GenBank/DDBJ whole genome shotgun (WGS) entry which is preliminary data.</text>
</comment>
<feature type="transmembrane region" description="Helical" evidence="1">
    <location>
        <begin position="183"/>
        <end position="203"/>
    </location>
</feature>
<keyword evidence="1" id="KW-1133">Transmembrane helix</keyword>
<dbReference type="Pfam" id="PF14348">
    <property type="entry name" value="DtrJ-like"/>
    <property type="match status" value="1"/>
</dbReference>
<keyword evidence="1" id="KW-0812">Transmembrane</keyword>
<dbReference type="EMBL" id="MLJW01000165">
    <property type="protein sequence ID" value="OIQ95522.1"/>
    <property type="molecule type" value="Genomic_DNA"/>
</dbReference>
<organism evidence="2">
    <name type="scientific">mine drainage metagenome</name>
    <dbReference type="NCBI Taxonomy" id="410659"/>
    <lineage>
        <taxon>unclassified sequences</taxon>
        <taxon>metagenomes</taxon>
        <taxon>ecological metagenomes</taxon>
    </lineage>
</organism>
<evidence type="ECO:0008006" key="3">
    <source>
        <dbReference type="Google" id="ProtNLM"/>
    </source>
</evidence>
<feature type="transmembrane region" description="Helical" evidence="1">
    <location>
        <begin position="155"/>
        <end position="177"/>
    </location>
</feature>
<dbReference type="AlphaFoldDB" id="A0A1J5RJ95"/>
<feature type="transmembrane region" description="Helical" evidence="1">
    <location>
        <begin position="122"/>
        <end position="143"/>
    </location>
</feature>